<gene>
    <name evidence="1" type="ORF">PCOR1329_LOCUS44324</name>
</gene>
<dbReference type="EMBL" id="CAUYUJ010015325">
    <property type="protein sequence ID" value="CAK0852594.1"/>
    <property type="molecule type" value="Genomic_DNA"/>
</dbReference>
<organism evidence="1 2">
    <name type="scientific">Prorocentrum cordatum</name>
    <dbReference type="NCBI Taxonomy" id="2364126"/>
    <lineage>
        <taxon>Eukaryota</taxon>
        <taxon>Sar</taxon>
        <taxon>Alveolata</taxon>
        <taxon>Dinophyceae</taxon>
        <taxon>Prorocentrales</taxon>
        <taxon>Prorocentraceae</taxon>
        <taxon>Prorocentrum</taxon>
    </lineage>
</organism>
<proteinExistence type="predicted"/>
<sequence>MARNRNFNDVKISARPRWATEADLGATLKSKTWPIATYDGHADAGPPTQAFLAGRVRMPHEMRKGDWHLQRGARRSFFNAQCRAQKTDAAPAPLTAATRALFVEWYPDCLPGAAP</sequence>
<comment type="caution">
    <text evidence="1">The sequence shown here is derived from an EMBL/GenBank/DDBJ whole genome shotgun (WGS) entry which is preliminary data.</text>
</comment>
<evidence type="ECO:0000313" key="1">
    <source>
        <dbReference type="EMBL" id="CAK0852594.1"/>
    </source>
</evidence>
<keyword evidence="2" id="KW-1185">Reference proteome</keyword>
<dbReference type="Proteomes" id="UP001189429">
    <property type="component" value="Unassembled WGS sequence"/>
</dbReference>
<reference evidence="1" key="1">
    <citation type="submission" date="2023-10" db="EMBL/GenBank/DDBJ databases">
        <authorList>
            <person name="Chen Y."/>
            <person name="Shah S."/>
            <person name="Dougan E. K."/>
            <person name="Thang M."/>
            <person name="Chan C."/>
        </authorList>
    </citation>
    <scope>NUCLEOTIDE SEQUENCE [LARGE SCALE GENOMIC DNA]</scope>
</reference>
<name>A0ABN9U1E3_9DINO</name>
<accession>A0ABN9U1E3</accession>
<evidence type="ECO:0000313" key="2">
    <source>
        <dbReference type="Proteomes" id="UP001189429"/>
    </source>
</evidence>
<protein>
    <submittedName>
        <fullName evidence="1">Uncharacterized protein</fullName>
    </submittedName>
</protein>